<sequence>STAALLVMLWCLGAKIGCNEELLANLGLLGFKATFIAIGVIIGSLFFLWLLTRFLAVELPRIEEDN</sequence>
<reference evidence="2" key="1">
    <citation type="submission" date="2020-10" db="EMBL/GenBank/DDBJ databases">
        <authorList>
            <person name="Gilroy R."/>
        </authorList>
    </citation>
    <scope>NUCLEOTIDE SEQUENCE</scope>
    <source>
        <strain evidence="2">CHK160-1198</strain>
    </source>
</reference>
<dbReference type="EMBL" id="DVNI01000029">
    <property type="protein sequence ID" value="HIU63775.1"/>
    <property type="molecule type" value="Genomic_DNA"/>
</dbReference>
<dbReference type="InterPro" id="IPR005642">
    <property type="entry name" value="LysO"/>
</dbReference>
<evidence type="ECO:0000256" key="1">
    <source>
        <dbReference type="SAM" id="Phobius"/>
    </source>
</evidence>
<feature type="transmembrane region" description="Helical" evidence="1">
    <location>
        <begin position="29"/>
        <end position="51"/>
    </location>
</feature>
<comment type="caution">
    <text evidence="2">The sequence shown here is derived from an EMBL/GenBank/DDBJ whole genome shotgun (WGS) entry which is preliminary data.</text>
</comment>
<reference evidence="2" key="2">
    <citation type="journal article" date="2021" name="PeerJ">
        <title>Extensive microbial diversity within the chicken gut microbiome revealed by metagenomics and culture.</title>
        <authorList>
            <person name="Gilroy R."/>
            <person name="Ravi A."/>
            <person name="Getino M."/>
            <person name="Pursley I."/>
            <person name="Horton D.L."/>
            <person name="Alikhan N.F."/>
            <person name="Baker D."/>
            <person name="Gharbi K."/>
            <person name="Hall N."/>
            <person name="Watson M."/>
            <person name="Adriaenssens E.M."/>
            <person name="Foster-Nyarko E."/>
            <person name="Jarju S."/>
            <person name="Secka A."/>
            <person name="Antonio M."/>
            <person name="Oren A."/>
            <person name="Chaudhuri R.R."/>
            <person name="La Ragione R."/>
            <person name="Hildebrand F."/>
            <person name="Pallen M.J."/>
        </authorList>
    </citation>
    <scope>NUCLEOTIDE SEQUENCE</scope>
    <source>
        <strain evidence="2">CHK160-1198</strain>
    </source>
</reference>
<evidence type="ECO:0000313" key="3">
    <source>
        <dbReference type="Proteomes" id="UP000824099"/>
    </source>
</evidence>
<proteinExistence type="predicted"/>
<keyword evidence="1" id="KW-0472">Membrane</keyword>
<dbReference type="Proteomes" id="UP000824099">
    <property type="component" value="Unassembled WGS sequence"/>
</dbReference>
<dbReference type="GO" id="GO:0015661">
    <property type="term" value="F:L-lysine efflux transmembrane transporter activity"/>
    <property type="evidence" value="ECO:0007669"/>
    <property type="project" value="InterPro"/>
</dbReference>
<gene>
    <name evidence="2" type="ORF">IAB06_01865</name>
</gene>
<name>A0A9D1MNJ5_9FIRM</name>
<keyword evidence="1" id="KW-0812">Transmembrane</keyword>
<keyword evidence="1" id="KW-1133">Transmembrane helix</keyword>
<organism evidence="2 3">
    <name type="scientific">Candidatus Avacidaminococcus intestinavium</name>
    <dbReference type="NCBI Taxonomy" id="2840684"/>
    <lineage>
        <taxon>Bacteria</taxon>
        <taxon>Bacillati</taxon>
        <taxon>Bacillota</taxon>
        <taxon>Negativicutes</taxon>
        <taxon>Acidaminococcales</taxon>
        <taxon>Acidaminococcaceae</taxon>
        <taxon>Acidaminococcaceae incertae sedis</taxon>
        <taxon>Candidatus Avacidaminococcus</taxon>
    </lineage>
</organism>
<dbReference type="Pfam" id="PF03956">
    <property type="entry name" value="Lys_export"/>
    <property type="match status" value="1"/>
</dbReference>
<protein>
    <submittedName>
        <fullName evidence="2">LysO family transporter</fullName>
    </submittedName>
</protein>
<feature type="non-terminal residue" evidence="2">
    <location>
        <position position="1"/>
    </location>
</feature>
<evidence type="ECO:0000313" key="2">
    <source>
        <dbReference type="EMBL" id="HIU63775.1"/>
    </source>
</evidence>
<dbReference type="AlphaFoldDB" id="A0A9D1MNJ5"/>
<accession>A0A9D1MNJ5</accession>